<evidence type="ECO:0000313" key="1">
    <source>
        <dbReference type="EMBL" id="BBO33738.1"/>
    </source>
</evidence>
<keyword evidence="2" id="KW-1185">Reference proteome</keyword>
<dbReference type="KEGG" id="lpav:PLANPX_3350"/>
<gene>
    <name evidence="1" type="ORF">PLANPX_3350</name>
</gene>
<reference evidence="2" key="1">
    <citation type="submission" date="2019-10" db="EMBL/GenBank/DDBJ databases">
        <title>Lacipirellula parvula gen. nov., sp. nov., representing a lineage of planctomycetes widespread in freshwater anoxic habitats, and description of the family Lacipirellulaceae.</title>
        <authorList>
            <person name="Dedysh S.N."/>
            <person name="Kulichevskaya I.S."/>
            <person name="Beletsky A.V."/>
            <person name="Rakitin A.L."/>
            <person name="Mardanov A.V."/>
            <person name="Ivanova A.A."/>
            <person name="Saltykova V.X."/>
            <person name="Rijpstra W.I.C."/>
            <person name="Sinninghe Damste J.S."/>
            <person name="Ravin N.V."/>
        </authorList>
    </citation>
    <scope>NUCLEOTIDE SEQUENCE [LARGE SCALE GENOMIC DNA]</scope>
    <source>
        <strain evidence="2">PX69</strain>
    </source>
</reference>
<proteinExistence type="predicted"/>
<dbReference type="AlphaFoldDB" id="A0A5K7XB69"/>
<protein>
    <submittedName>
        <fullName evidence="1">Uncharacterized protein</fullName>
    </submittedName>
</protein>
<dbReference type="EMBL" id="AP021861">
    <property type="protein sequence ID" value="BBO33738.1"/>
    <property type="molecule type" value="Genomic_DNA"/>
</dbReference>
<dbReference type="Proteomes" id="UP000326837">
    <property type="component" value="Chromosome"/>
</dbReference>
<organism evidence="1 2">
    <name type="scientific">Lacipirellula parvula</name>
    <dbReference type="NCBI Taxonomy" id="2650471"/>
    <lineage>
        <taxon>Bacteria</taxon>
        <taxon>Pseudomonadati</taxon>
        <taxon>Planctomycetota</taxon>
        <taxon>Planctomycetia</taxon>
        <taxon>Pirellulales</taxon>
        <taxon>Lacipirellulaceae</taxon>
        <taxon>Lacipirellula</taxon>
    </lineage>
</organism>
<accession>A0A5K7XB69</accession>
<sequence length="62" mass="6559">MRPFSNLLNAVLKSPAGDPRAMASASLYCSTPRGGQRAGTTQGCGRCLPLLKSTLLGEFEPY</sequence>
<name>A0A5K7XB69_9BACT</name>
<evidence type="ECO:0000313" key="2">
    <source>
        <dbReference type="Proteomes" id="UP000326837"/>
    </source>
</evidence>